<evidence type="ECO:0000313" key="3">
    <source>
        <dbReference type="EMBL" id="WUM21399.1"/>
    </source>
</evidence>
<reference evidence="3 4" key="1">
    <citation type="submission" date="2022-10" db="EMBL/GenBank/DDBJ databases">
        <title>The complete genomes of actinobacterial strains from the NBC collection.</title>
        <authorList>
            <person name="Joergensen T.S."/>
            <person name="Alvarez Arevalo M."/>
            <person name="Sterndorff E.B."/>
            <person name="Faurdal D."/>
            <person name="Vuksanovic O."/>
            <person name="Mourched A.-S."/>
            <person name="Charusanti P."/>
            <person name="Shaw S."/>
            <person name="Blin K."/>
            <person name="Weber T."/>
        </authorList>
    </citation>
    <scope>NUCLEOTIDE SEQUENCE [LARGE SCALE GENOMIC DNA]</scope>
    <source>
        <strain evidence="3 4">NBC_00319</strain>
    </source>
</reference>
<dbReference type="KEGG" id="whr:OG579_06300"/>
<dbReference type="Proteomes" id="UP001432128">
    <property type="component" value="Chromosome"/>
</dbReference>
<dbReference type="Pfam" id="PF07498">
    <property type="entry name" value="Rho_N"/>
    <property type="match status" value="1"/>
</dbReference>
<feature type="domain" description="Rho termination factor-like N-terminal" evidence="2">
    <location>
        <begin position="61"/>
        <end position="86"/>
    </location>
</feature>
<dbReference type="AlphaFoldDB" id="A0AAU4K5T9"/>
<evidence type="ECO:0000256" key="1">
    <source>
        <dbReference type="SAM" id="MobiDB-lite"/>
    </source>
</evidence>
<dbReference type="Gene3D" id="1.10.720.30">
    <property type="entry name" value="SAP domain"/>
    <property type="match status" value="1"/>
</dbReference>
<gene>
    <name evidence="3" type="ORF">OG579_06300</name>
</gene>
<dbReference type="Pfam" id="PF23855">
    <property type="entry name" value="DUF7218"/>
    <property type="match status" value="1"/>
</dbReference>
<dbReference type="InterPro" id="IPR036361">
    <property type="entry name" value="SAP_dom_sf"/>
</dbReference>
<proteinExistence type="predicted"/>
<dbReference type="InterPro" id="IPR011112">
    <property type="entry name" value="Rho-like_N"/>
</dbReference>
<feature type="compositionally biased region" description="Basic and acidic residues" evidence="1">
    <location>
        <begin position="1"/>
        <end position="33"/>
    </location>
</feature>
<dbReference type="GO" id="GO:0006353">
    <property type="term" value="P:DNA-templated transcription termination"/>
    <property type="evidence" value="ECO:0007669"/>
    <property type="project" value="InterPro"/>
</dbReference>
<dbReference type="InterPro" id="IPR055642">
    <property type="entry name" value="DUF7218"/>
</dbReference>
<evidence type="ECO:0000313" key="4">
    <source>
        <dbReference type="Proteomes" id="UP001432128"/>
    </source>
</evidence>
<sequence>MADKKSEKDNSSLKDPDLYEELRDEGNSKEKAARISNAAAKRGRSAVGHSGGTSPAYDEWTVAELRDRAKELGLHNYSDKNKSDLIDLLRSH</sequence>
<evidence type="ECO:0000259" key="2">
    <source>
        <dbReference type="Pfam" id="PF07498"/>
    </source>
</evidence>
<dbReference type="EMBL" id="CP108021">
    <property type="protein sequence ID" value="WUM21399.1"/>
    <property type="molecule type" value="Genomic_DNA"/>
</dbReference>
<feature type="region of interest" description="Disordered" evidence="1">
    <location>
        <begin position="1"/>
        <end position="57"/>
    </location>
</feature>
<name>A0AAU4K5T9_9NOCA</name>
<accession>A0AAU4K5T9</accession>
<keyword evidence="4" id="KW-1185">Reference proteome</keyword>
<protein>
    <submittedName>
        <fullName evidence="3">Rho termination factor N-terminal domain-containing protein</fullName>
    </submittedName>
</protein>
<organism evidence="3 4">
    <name type="scientific">Williamsia herbipolensis</name>
    <dbReference type="NCBI Taxonomy" id="1603258"/>
    <lineage>
        <taxon>Bacteria</taxon>
        <taxon>Bacillati</taxon>
        <taxon>Actinomycetota</taxon>
        <taxon>Actinomycetes</taxon>
        <taxon>Mycobacteriales</taxon>
        <taxon>Nocardiaceae</taxon>
        <taxon>Williamsia</taxon>
    </lineage>
</organism>
<dbReference type="RefSeq" id="WP_328858485.1">
    <property type="nucleotide sequence ID" value="NZ_CP108021.1"/>
</dbReference>